<feature type="region of interest" description="Disordered" evidence="1">
    <location>
        <begin position="1"/>
        <end position="21"/>
    </location>
</feature>
<feature type="compositionally biased region" description="Polar residues" evidence="1">
    <location>
        <begin position="449"/>
        <end position="458"/>
    </location>
</feature>
<feature type="domain" description="DUF6590" evidence="2">
    <location>
        <begin position="142"/>
        <end position="294"/>
    </location>
</feature>
<feature type="compositionally biased region" description="Low complexity" evidence="1">
    <location>
        <begin position="430"/>
        <end position="443"/>
    </location>
</feature>
<feature type="compositionally biased region" description="Basic and acidic residues" evidence="1">
    <location>
        <begin position="568"/>
        <end position="579"/>
    </location>
</feature>
<dbReference type="Pfam" id="PF20233">
    <property type="entry name" value="DUF6590"/>
    <property type="match status" value="1"/>
</dbReference>
<dbReference type="Proteomes" id="UP000469559">
    <property type="component" value="Unassembled WGS sequence"/>
</dbReference>
<dbReference type="PANTHER" id="PTHR35391">
    <property type="entry name" value="C2H2-TYPE DOMAIN-CONTAINING PROTEIN-RELATED"/>
    <property type="match status" value="1"/>
</dbReference>
<feature type="compositionally biased region" description="Basic and acidic residues" evidence="1">
    <location>
        <begin position="118"/>
        <end position="132"/>
    </location>
</feature>
<evidence type="ECO:0000313" key="3">
    <source>
        <dbReference type="EMBL" id="TVY13488.1"/>
    </source>
</evidence>
<name>A0A8T9B0K8_9HELO</name>
<keyword evidence="4" id="KW-1185">Reference proteome</keyword>
<dbReference type="PANTHER" id="PTHR35391:SF5">
    <property type="entry name" value="DUF6590 DOMAIN-CONTAINING PROTEIN"/>
    <property type="match status" value="1"/>
</dbReference>
<feature type="region of interest" description="Disordered" evidence="1">
    <location>
        <begin position="53"/>
        <end position="75"/>
    </location>
</feature>
<accession>A0A8T9B0K8</accession>
<comment type="caution">
    <text evidence="3">The sequence shown here is derived from an EMBL/GenBank/DDBJ whole genome shotgun (WGS) entry which is preliminary data.</text>
</comment>
<feature type="compositionally biased region" description="Low complexity" evidence="1">
    <location>
        <begin position="467"/>
        <end position="482"/>
    </location>
</feature>
<feature type="compositionally biased region" description="Basic residues" evidence="1">
    <location>
        <begin position="1"/>
        <end position="14"/>
    </location>
</feature>
<feature type="compositionally biased region" description="Polar residues" evidence="1">
    <location>
        <begin position="516"/>
        <end position="535"/>
    </location>
</feature>
<dbReference type="OrthoDB" id="3559580at2759"/>
<gene>
    <name evidence="3" type="ORF">LARI1_G009046</name>
</gene>
<evidence type="ECO:0000259" key="2">
    <source>
        <dbReference type="Pfam" id="PF20233"/>
    </source>
</evidence>
<feature type="compositionally biased region" description="Polar residues" evidence="1">
    <location>
        <begin position="486"/>
        <end position="508"/>
    </location>
</feature>
<dbReference type="InterPro" id="IPR046497">
    <property type="entry name" value="DUF6590"/>
</dbReference>
<feature type="compositionally biased region" description="Basic and acidic residues" evidence="1">
    <location>
        <begin position="548"/>
        <end position="560"/>
    </location>
</feature>
<dbReference type="AlphaFoldDB" id="A0A8T9B0K8"/>
<evidence type="ECO:0000313" key="4">
    <source>
        <dbReference type="Proteomes" id="UP000469559"/>
    </source>
</evidence>
<feature type="region of interest" description="Disordered" evidence="1">
    <location>
        <begin position="112"/>
        <end position="132"/>
    </location>
</feature>
<protein>
    <recommendedName>
        <fullName evidence="2">DUF6590 domain-containing protein</fullName>
    </recommendedName>
</protein>
<feature type="region of interest" description="Disordered" evidence="1">
    <location>
        <begin position="398"/>
        <end position="579"/>
    </location>
</feature>
<proteinExistence type="predicted"/>
<evidence type="ECO:0000256" key="1">
    <source>
        <dbReference type="SAM" id="MobiDB-lite"/>
    </source>
</evidence>
<feature type="compositionally biased region" description="Polar residues" evidence="1">
    <location>
        <begin position="398"/>
        <end position="423"/>
    </location>
</feature>
<sequence length="579" mass="63566">MSSYHSKGHSKASSKPRPDYPTIWSEWEWHEERKCYRKYRLVALDDYEFQYSDSMSHQSPEQRQDIPRTQLPGPTSVNTIATSSKPNSAPSNYTTDPVDTVIRDFAKTDLGGTASPVHHIETRNPNTSEEKFDPNYRVHAEKEFKWGKVFKVLWTEPKGNGQGKRGNSSYTEDTHSVRLIKRGKYEEEHFEKVRRFVIISQKRGHCICLPINTYSGQGTNKRGVHAEDHAIIYTTEKPIPLSGEREKGLTRDSIKVLPMSSRHKLDKSSRINYAKVYTVECNVKVWFIGKIHPNFEGKIVADYNLVHPPLTAPNSYLPSSSEDTYAHASGGTSGPYYPGDGGGFGAGTAGSNSYYQGGTWGGASSYSQGGGAASMLAPTGSSSYAPSGGAADDFYEADTSSSYRQDQNPTSYTQNGVAYTQNPRFGGYTQGDSSGSYDQSGGSARYPQQRVSSGYTQNDRADPGPYSSHPSTIPSSMSMPTIGGYRTTSGSYDPRVMSSSVPASSYPTGPSYRAGDSTSRPAGYSSSFPPESQYTSRDHTSSSKPSQRSRDDRKSSKDYRSSGGGSGRGRDDDDDNKYN</sequence>
<reference evidence="3 4" key="1">
    <citation type="submission" date="2018-05" db="EMBL/GenBank/DDBJ databases">
        <title>Whole genome sequencing for identification of molecular markers to develop diagnostic detection tools for the regulated plant pathogen Lachnellula willkommii.</title>
        <authorList>
            <person name="Giroux E."/>
            <person name="Bilodeau G."/>
        </authorList>
    </citation>
    <scope>NUCLEOTIDE SEQUENCE [LARGE SCALE GENOMIC DNA]</scope>
    <source>
        <strain evidence="3 4">CBS 203.66</strain>
    </source>
</reference>
<dbReference type="EMBL" id="QGMF01000944">
    <property type="protein sequence ID" value="TVY13488.1"/>
    <property type="molecule type" value="Genomic_DNA"/>
</dbReference>
<organism evidence="3 4">
    <name type="scientific">Lachnellula arida</name>
    <dbReference type="NCBI Taxonomy" id="1316785"/>
    <lineage>
        <taxon>Eukaryota</taxon>
        <taxon>Fungi</taxon>
        <taxon>Dikarya</taxon>
        <taxon>Ascomycota</taxon>
        <taxon>Pezizomycotina</taxon>
        <taxon>Leotiomycetes</taxon>
        <taxon>Helotiales</taxon>
        <taxon>Lachnaceae</taxon>
        <taxon>Lachnellula</taxon>
    </lineage>
</organism>